<reference evidence="2 3" key="1">
    <citation type="journal article" date="2007" name="Appl. Environ. Microbiol.">
        <title>Rhizobial factors required for stem nodule maturation and maintenance in Sesbania rostrata-Azorhizobium caulinodans ORS571 symbiosis.</title>
        <authorList>
            <person name="Suzuki S."/>
            <person name="Aono T."/>
            <person name="Lee KB."/>
            <person name="Suzuki T."/>
            <person name="Liu CT."/>
            <person name="Miwa H."/>
            <person name="Wakao S."/>
            <person name="Iki T."/>
            <person name="Oyaizu H."/>
        </authorList>
    </citation>
    <scope>NUCLEOTIDE SEQUENCE [LARGE SCALE GENOMIC DNA]</scope>
    <source>
        <strain evidence="3">ATCC 43989 / DSM 5975 / JCM 20966 / LMG 6465 / NBRC 14845 / NCIMB 13405 / ORS 571</strain>
    </source>
</reference>
<proteinExistence type="predicted"/>
<evidence type="ECO:0000313" key="3">
    <source>
        <dbReference type="Proteomes" id="UP000000270"/>
    </source>
</evidence>
<organism evidence="2 3">
    <name type="scientific">Azorhizobium caulinodans (strain ATCC 43989 / DSM 5975 / JCM 20966 / LMG 6465 / NBRC 14845 / NCIMB 13405 / ORS 571)</name>
    <dbReference type="NCBI Taxonomy" id="438753"/>
    <lineage>
        <taxon>Bacteria</taxon>
        <taxon>Pseudomonadati</taxon>
        <taxon>Pseudomonadota</taxon>
        <taxon>Alphaproteobacteria</taxon>
        <taxon>Hyphomicrobiales</taxon>
        <taxon>Xanthobacteraceae</taxon>
        <taxon>Azorhizobium</taxon>
    </lineage>
</organism>
<reference evidence="2 3" key="6">
    <citation type="journal article" date="2011" name="Appl. Environ. Microbiol.">
        <title>Involvement of the azorhizobial chromosome partition gene (parA) in the onset of bacteroid differentiation during Sesbania rostrata stem nodule development.</title>
        <authorList>
            <person name="Liu CT."/>
            <person name="Lee KB."/>
            <person name="Wang YS."/>
            <person name="Peng MH."/>
            <person name="Lee KT."/>
            <person name="Suzuki S."/>
            <person name="Suzuki T."/>
            <person name="Oyaizu H."/>
        </authorList>
    </citation>
    <scope>NUCLEOTIDE SEQUENCE [LARGE SCALE GENOMIC DNA]</scope>
    <source>
        <strain evidence="3">ATCC 43989 / DSM 5975 / JCM 20966 / LMG 6465 / NBRC 14845 / NCIMB 13405 / ORS 571</strain>
    </source>
</reference>
<dbReference type="STRING" id="438753.AZC_4430"/>
<evidence type="ECO:0000259" key="1">
    <source>
        <dbReference type="Pfam" id="PF01425"/>
    </source>
</evidence>
<dbReference type="InterPro" id="IPR023631">
    <property type="entry name" value="Amidase_dom"/>
</dbReference>
<dbReference type="Pfam" id="PF01425">
    <property type="entry name" value="Amidase"/>
    <property type="match status" value="1"/>
</dbReference>
<reference evidence="2 3" key="5">
    <citation type="journal article" date="2010" name="Appl. Environ. Microbiol.">
        <title>phrR-like gene praR of Azorhizobium caulinodans ORS571 is essential for symbiosis with Sesbania rostrata and is involved in expression of reb genes.</title>
        <authorList>
            <person name="Akiba N."/>
            <person name="Aono T."/>
            <person name="Toyazaki H."/>
            <person name="Sato S."/>
            <person name="Oyaizu H."/>
        </authorList>
    </citation>
    <scope>NUCLEOTIDE SEQUENCE [LARGE SCALE GENOMIC DNA]</scope>
    <source>
        <strain evidence="3">ATCC 43989 / DSM 5975 / JCM 20966 / LMG 6465 / NBRC 14845 / NCIMB 13405 / ORS 571</strain>
    </source>
</reference>
<dbReference type="RefSeq" id="WP_012172949.1">
    <property type="nucleotide sequence ID" value="NC_009937.1"/>
</dbReference>
<dbReference type="eggNOG" id="COG0154">
    <property type="taxonomic scope" value="Bacteria"/>
</dbReference>
<dbReference type="Gene3D" id="3.90.1300.10">
    <property type="entry name" value="Amidase signature (AS) domain"/>
    <property type="match status" value="1"/>
</dbReference>
<dbReference type="Proteomes" id="UP000000270">
    <property type="component" value="Chromosome"/>
</dbReference>
<dbReference type="PANTHER" id="PTHR11895:SF76">
    <property type="entry name" value="INDOLEACETAMIDE HYDROLASE"/>
    <property type="match status" value="1"/>
</dbReference>
<sequence length="497" mass="52384">MTAPCDLTAIELRRRIGAKEISPVEVLESCLTRIALINPAVNAMVVLDADRARAAAREAEAAVMRGDDLGPLHGIPVAVKDAQDLKGVRTTYGSPIHADHVPAQDGACIARLRDAGAILIGKTNTPEWSAGANSRNPVHGVTANPFDLTRSAAGSSGGSAAALACGMAPLASGSDMGGSLRNPAGYCGIVGMRPSPGLVASDKRAIGWSPLATDGPMARTVADTALMLSVMASDDARDPLAYTLPDEPVRGRPERWVLPPVALKGLKLAFTDDFGFAPTEQHIRRVFRSRVGAISSLFAEVEEAAPDCTGADDAFAVLRASNFLASHGAGYRTHPHMYGPLVRANLEEALTYSLSDYARAASAQTRIYRAYQAFFAQHDVLVSPTITLSPRPWSESYPTEIDGVATQSYYHWLALAYAVTLAGHPAVSLPLGRDEAGLPFGLQIVGRRGGDAQVLAVAAALEEACASEPLLCRPVPDLVALAEAKPLRDAPGFLDWI</sequence>
<dbReference type="InterPro" id="IPR036928">
    <property type="entry name" value="AS_sf"/>
</dbReference>
<keyword evidence="3" id="KW-1185">Reference proteome</keyword>
<protein>
    <submittedName>
        <fullName evidence="2">Putative amidase</fullName>
    </submittedName>
</protein>
<name>A8HWG9_AZOC5</name>
<reference evidence="2 3" key="4">
    <citation type="journal article" date="2009" name="Appl. Environ. Microbiol.">
        <title>Comparative genome-wide transcriptional profiling of Azorhizobium caulinodans ORS571 grown under free-living and symbiotic conditions.</title>
        <authorList>
            <person name="Tsukada S."/>
            <person name="Aono T."/>
            <person name="Akiba N."/>
            <person name="Lee KB."/>
            <person name="Liu CT."/>
            <person name="Toyazaki H."/>
            <person name="Oyaizu H."/>
        </authorList>
    </citation>
    <scope>NUCLEOTIDE SEQUENCE [LARGE SCALE GENOMIC DNA]</scope>
    <source>
        <strain evidence="3">ATCC 43989 / DSM 5975 / JCM 20966 / LMG 6465 / NBRC 14845 / NCIMB 13405 / ORS 571</strain>
    </source>
</reference>
<dbReference type="SUPFAM" id="SSF75304">
    <property type="entry name" value="Amidase signature (AS) enzymes"/>
    <property type="match status" value="1"/>
</dbReference>
<dbReference type="InterPro" id="IPR000120">
    <property type="entry name" value="Amidase"/>
</dbReference>
<dbReference type="GO" id="GO:0003824">
    <property type="term" value="F:catalytic activity"/>
    <property type="evidence" value="ECO:0007669"/>
    <property type="project" value="InterPro"/>
</dbReference>
<dbReference type="AlphaFoldDB" id="A8HWG9"/>
<dbReference type="HOGENOM" id="CLU_009600_0_4_5"/>
<accession>A8HWG9</accession>
<dbReference type="KEGG" id="azc:AZC_4430"/>
<feature type="domain" description="Amidase" evidence="1">
    <location>
        <begin position="25"/>
        <end position="455"/>
    </location>
</feature>
<reference evidence="2 3" key="3">
    <citation type="journal article" date="2008" name="BMC Genomics">
        <title>The genome of the versatile nitrogen fixer Azorhizobium caulinodans ORS571.</title>
        <authorList>
            <person name="Lee KB."/>
            <person name="Backer P.D."/>
            <person name="Aono T."/>
            <person name="Liu CT."/>
            <person name="Suzuki S."/>
            <person name="Suzuki T."/>
            <person name="Kaneko T."/>
            <person name="Yamada M."/>
            <person name="Tabata S."/>
            <person name="Kupfer D.M."/>
            <person name="Najar F.Z."/>
            <person name="Wiley G.B."/>
            <person name="Roe B."/>
            <person name="Binnewies T.T."/>
            <person name="Ussery D.W."/>
            <person name="D'Haeze W."/>
            <person name="Herder J.D."/>
            <person name="Gevers D."/>
            <person name="Vereecke D."/>
            <person name="Holsters M."/>
            <person name="Oyaizu H."/>
        </authorList>
    </citation>
    <scope>NUCLEOTIDE SEQUENCE [LARGE SCALE GENOMIC DNA]</scope>
    <source>
        <strain evidence="3">ATCC 43989 / DSM 5975 / JCM 20966 / LMG 6465 / NBRC 14845 / NCIMB 13405 / ORS 571</strain>
    </source>
</reference>
<dbReference type="PANTHER" id="PTHR11895">
    <property type="entry name" value="TRANSAMIDASE"/>
    <property type="match status" value="1"/>
</dbReference>
<gene>
    <name evidence="2" type="ordered locus">AZC_4430</name>
</gene>
<dbReference type="EMBL" id="AP009384">
    <property type="protein sequence ID" value="BAF90428.1"/>
    <property type="molecule type" value="Genomic_DNA"/>
</dbReference>
<evidence type="ECO:0000313" key="2">
    <source>
        <dbReference type="EMBL" id="BAF90428.1"/>
    </source>
</evidence>
<reference evidence="3" key="2">
    <citation type="submission" date="2007-04" db="EMBL/GenBank/DDBJ databases">
        <title>Complete genome sequence of the nitrogen-fixing bacterium Azorhizobium caulinodans ORS571.</title>
        <authorList>
            <person name="Lee K.B."/>
            <person name="Backer P.D."/>
            <person name="Aono T."/>
            <person name="Liu C.T."/>
            <person name="Suzuki S."/>
            <person name="Suzuki T."/>
            <person name="Kaneko T."/>
            <person name="Yamada M."/>
            <person name="Tabata S."/>
            <person name="Kupfer D.M."/>
            <person name="Najar F.Z."/>
            <person name="Wiley G.B."/>
            <person name="Roe B."/>
            <person name="Binnewies T."/>
            <person name="Ussery D."/>
            <person name="Vereecke D."/>
            <person name="Gevers D."/>
            <person name="Holsters M."/>
            <person name="Oyaizu H."/>
        </authorList>
    </citation>
    <scope>NUCLEOTIDE SEQUENCE [LARGE SCALE GENOMIC DNA]</scope>
    <source>
        <strain evidence="3">ATCC 43989 / DSM 5975 / JCM 20966 / LMG 6465 / NBRC 14845 / NCIMB 13405 / ORS 571</strain>
    </source>
</reference>